<keyword evidence="1" id="KW-0479">Metal-binding</keyword>
<evidence type="ECO:0000256" key="3">
    <source>
        <dbReference type="ARBA" id="ARBA00022837"/>
    </source>
</evidence>
<feature type="domain" description="EF-hand" evidence="5">
    <location>
        <begin position="65"/>
        <end position="100"/>
    </location>
</feature>
<evidence type="ECO:0000256" key="1">
    <source>
        <dbReference type="ARBA" id="ARBA00022723"/>
    </source>
</evidence>
<dbReference type="PANTHER" id="PTHR45791:SF6">
    <property type="entry name" value="CALCIUM AND INTEGRIN BINDING FAMILY MEMBER 2"/>
    <property type="match status" value="1"/>
</dbReference>
<dbReference type="GO" id="GO:0055074">
    <property type="term" value="P:calcium ion homeostasis"/>
    <property type="evidence" value="ECO:0007669"/>
    <property type="project" value="TreeGrafter"/>
</dbReference>
<feature type="non-terminal residue" evidence="6">
    <location>
        <position position="1"/>
    </location>
</feature>
<gene>
    <name evidence="6" type="ORF">TCAL_08432</name>
</gene>
<reference evidence="6 7" key="1">
    <citation type="journal article" date="2018" name="Nat. Ecol. Evol.">
        <title>Genomic signatures of mitonuclear coevolution across populations of Tigriopus californicus.</title>
        <authorList>
            <person name="Barreto F.S."/>
            <person name="Watson E.T."/>
            <person name="Lima T.G."/>
            <person name="Willett C.S."/>
            <person name="Edmands S."/>
            <person name="Li W."/>
            <person name="Burton R.S."/>
        </authorList>
    </citation>
    <scope>NUCLEOTIDE SEQUENCE [LARGE SCALE GENOMIC DNA]</scope>
    <source>
        <strain evidence="6 7">San Diego</strain>
    </source>
</reference>
<dbReference type="PROSITE" id="PS00018">
    <property type="entry name" value="EF_HAND_1"/>
    <property type="match status" value="1"/>
</dbReference>
<dbReference type="InterPro" id="IPR051433">
    <property type="entry name" value="CIBP"/>
</dbReference>
<evidence type="ECO:0000313" key="6">
    <source>
        <dbReference type="EMBL" id="TRY61378.1"/>
    </source>
</evidence>
<dbReference type="Pfam" id="PF13499">
    <property type="entry name" value="EF-hand_7"/>
    <property type="match status" value="1"/>
</dbReference>
<name>A0A553N7F9_TIGCA</name>
<organism evidence="6 7">
    <name type="scientific">Tigriopus californicus</name>
    <name type="common">Marine copepod</name>
    <dbReference type="NCBI Taxonomy" id="6832"/>
    <lineage>
        <taxon>Eukaryota</taxon>
        <taxon>Metazoa</taxon>
        <taxon>Ecdysozoa</taxon>
        <taxon>Arthropoda</taxon>
        <taxon>Crustacea</taxon>
        <taxon>Multicrustacea</taxon>
        <taxon>Hexanauplia</taxon>
        <taxon>Copepoda</taxon>
        <taxon>Harpacticoida</taxon>
        <taxon>Harpacticidae</taxon>
        <taxon>Tigriopus</taxon>
    </lineage>
</organism>
<dbReference type="Gene3D" id="1.10.238.10">
    <property type="entry name" value="EF-hand"/>
    <property type="match status" value="2"/>
</dbReference>
<proteinExistence type="predicted"/>
<dbReference type="InterPro" id="IPR018247">
    <property type="entry name" value="EF_Hand_1_Ca_BS"/>
</dbReference>
<evidence type="ECO:0000313" key="7">
    <source>
        <dbReference type="Proteomes" id="UP000318571"/>
    </source>
</evidence>
<dbReference type="SUPFAM" id="SSF47473">
    <property type="entry name" value="EF-hand"/>
    <property type="match status" value="1"/>
</dbReference>
<keyword evidence="2" id="KW-0677">Repeat</keyword>
<evidence type="ECO:0000256" key="4">
    <source>
        <dbReference type="ARBA" id="ARBA00022842"/>
    </source>
</evidence>
<evidence type="ECO:0000259" key="5">
    <source>
        <dbReference type="PROSITE" id="PS50222"/>
    </source>
</evidence>
<dbReference type="AlphaFoldDB" id="A0A553N7F9"/>
<keyword evidence="3" id="KW-0106">Calcium</keyword>
<keyword evidence="4" id="KW-0460">Magnesium</keyword>
<keyword evidence="7" id="KW-1185">Reference proteome</keyword>
<dbReference type="InterPro" id="IPR002048">
    <property type="entry name" value="EF_hand_dom"/>
</dbReference>
<dbReference type="InterPro" id="IPR011992">
    <property type="entry name" value="EF-hand-dom_pair"/>
</dbReference>
<sequence>NVNSGSLVDLTKPVCTYDDLFESVPELGHNPFRDRICDVFSSEQGRKLNFLEFLDICSVFNENASQEAKIKRAFQIFDFDNDGFIGKGDISKVIKTIVPDDSNTNLNITDAVSDQIFKEFGGPEENKLLTKFQVQEMLEKSPEFADNFTFALQ</sequence>
<dbReference type="PANTHER" id="PTHR45791">
    <property type="entry name" value="CALCIUM AND INTEGRIN BINDING FAMILY MEMBER 2"/>
    <property type="match status" value="1"/>
</dbReference>
<dbReference type="PROSITE" id="PS50222">
    <property type="entry name" value="EF_HAND_2"/>
    <property type="match status" value="1"/>
</dbReference>
<dbReference type="EMBL" id="VCGU01000459">
    <property type="protein sequence ID" value="TRY61378.1"/>
    <property type="molecule type" value="Genomic_DNA"/>
</dbReference>
<dbReference type="OMA" id="ILPQIRC"/>
<accession>A0A553N7F9</accession>
<dbReference type="GO" id="GO:0005509">
    <property type="term" value="F:calcium ion binding"/>
    <property type="evidence" value="ECO:0007669"/>
    <property type="project" value="InterPro"/>
</dbReference>
<evidence type="ECO:0000256" key="2">
    <source>
        <dbReference type="ARBA" id="ARBA00022737"/>
    </source>
</evidence>
<dbReference type="GO" id="GO:0000287">
    <property type="term" value="F:magnesium ion binding"/>
    <property type="evidence" value="ECO:0007669"/>
    <property type="project" value="TreeGrafter"/>
</dbReference>
<dbReference type="Proteomes" id="UP000318571">
    <property type="component" value="Chromosome 8"/>
</dbReference>
<dbReference type="STRING" id="6832.A0A553N7F9"/>
<comment type="caution">
    <text evidence="6">The sequence shown here is derived from an EMBL/GenBank/DDBJ whole genome shotgun (WGS) entry which is preliminary data.</text>
</comment>
<protein>
    <recommendedName>
        <fullName evidence="5">EF-hand domain-containing protein</fullName>
    </recommendedName>
</protein>